<keyword evidence="3" id="KW-1185">Reference proteome</keyword>
<organism evidence="2 3">
    <name type="scientific">Volvox africanus</name>
    <dbReference type="NCBI Taxonomy" id="51714"/>
    <lineage>
        <taxon>Eukaryota</taxon>
        <taxon>Viridiplantae</taxon>
        <taxon>Chlorophyta</taxon>
        <taxon>core chlorophytes</taxon>
        <taxon>Chlorophyceae</taxon>
        <taxon>CS clade</taxon>
        <taxon>Chlamydomonadales</taxon>
        <taxon>Volvocaceae</taxon>
        <taxon>Volvox</taxon>
    </lineage>
</organism>
<reference evidence="2" key="1">
    <citation type="journal article" date="2021" name="Proc. Natl. Acad. Sci. U.S.A.">
        <title>Three genomes in the algal genus Volvox reveal the fate of a haploid sex-determining region after a transition to homothallism.</title>
        <authorList>
            <person name="Yamamoto K."/>
            <person name="Hamaji T."/>
            <person name="Kawai-Toyooka H."/>
            <person name="Matsuzaki R."/>
            <person name="Takahashi F."/>
            <person name="Nishimura Y."/>
            <person name="Kawachi M."/>
            <person name="Noguchi H."/>
            <person name="Minakuchi Y."/>
            <person name="Umen J.G."/>
            <person name="Toyoda A."/>
            <person name="Nozaki H."/>
        </authorList>
    </citation>
    <scope>NUCLEOTIDE SEQUENCE</scope>
    <source>
        <strain evidence="2">NIES-3780</strain>
    </source>
</reference>
<evidence type="ECO:0008006" key="4">
    <source>
        <dbReference type="Google" id="ProtNLM"/>
    </source>
</evidence>
<dbReference type="EMBL" id="BNCO01000004">
    <property type="protein sequence ID" value="GIL47323.1"/>
    <property type="molecule type" value="Genomic_DNA"/>
</dbReference>
<evidence type="ECO:0000313" key="2">
    <source>
        <dbReference type="EMBL" id="GIL47323.1"/>
    </source>
</evidence>
<dbReference type="InterPro" id="IPR013083">
    <property type="entry name" value="Znf_RING/FYVE/PHD"/>
</dbReference>
<accession>A0A8J4AUH6</accession>
<feature type="compositionally biased region" description="Polar residues" evidence="1">
    <location>
        <begin position="351"/>
        <end position="363"/>
    </location>
</feature>
<feature type="region of interest" description="Disordered" evidence="1">
    <location>
        <begin position="273"/>
        <end position="363"/>
    </location>
</feature>
<evidence type="ECO:0000313" key="3">
    <source>
        <dbReference type="Proteomes" id="UP000747399"/>
    </source>
</evidence>
<feature type="compositionally biased region" description="Low complexity" evidence="1">
    <location>
        <begin position="309"/>
        <end position="330"/>
    </location>
</feature>
<gene>
    <name evidence="2" type="ORF">Vafri_4168</name>
</gene>
<dbReference type="AlphaFoldDB" id="A0A8J4AUH6"/>
<dbReference type="Proteomes" id="UP000747399">
    <property type="component" value="Unassembled WGS sequence"/>
</dbReference>
<sequence length="1094" mass="114203">MAMDRATIIVQAPARYICFLSKRVMRRPVTICGEEGVFYDRASLMDYIERKGWRSPNSGNPITGIIGCAELEAAIDFDFWQRYQLWGSRPPQHIDLTDDSTNTARVSQAGVGVVADTAISADLMELRRTATATQASTISHLVNATAETGAADHEIAINTNTTIPTNVISKQGAAAADTAAAEIVAVTAASAGADSPGASTKRRFRLRFPASIGPFARAALLRDLESKEKEREEIARTPRPILSLAARCDEYRRLRSQPGRRALLQRDELESSPWLLPQNPCSKPIRSLPAPSTGAHVSQPPAPPPQHNQRQPLVPEQQPQQQRQPQVVQPINGESQTPATELVAPSPGRPRQQQMIREQPTQLPLQHLEMAKGTGTHVEPSLEGFMAFKLLAGRNLQPQVGTEAAAEAAAAIAPAAAQEVDATLQDTSLADLPPRTTANKEMNFDLSEGTCQKLQPQPGLTGLPTDHDVQRPLGHVQERPVGHGAQQDGRHRLPYRNMPLSPSPVLSHEPNPTQRLESGTRARKVNAECEEGCVAAVNTAGASSVQPTVDSAKSLKITNFDGVQKWLDQRFNAGASKATAVVLDLGGALVRRSRTCARVTKFTINRGGGSDSAAITIIRNGRLQGNVSVVVEGGASVAFQDLTFLTSPVRTGARQGWDAVMVVRGAGSRVSLKNCTVNVASEATQVQPQGAAAATSAGVSLYTGCVLALDGGAVELSGQCELKGGACFGLAAVGPGSIARAELARVMCAGTAGFLAALGGQLKAVKCSAQESQGDHVLKSSGSADVMGAGFAAVDGGQLFTSECVAQSCSHSGFLVAGIGTRLCSEGRCRAESNGWAGFAAMDHAMLLAGPGCVGISNAVAGYAAYSGGILRAEGRCLAKRNKGQGWLAAHTGRMEIGVQCQAVENGDGGFMTLGDAFLTAGRSCLAERNSGPGWAGLAGSQVVVEEGCRAVGNAGSGFVARAASRLVLGPQCVASMNTEEGYVALENSRIVLCSGSKATQNTKSGFTAADGGTLDAAAGSCVAEGNGQHGFCAEDRGSVLLVGPGSSALGNGGWGALVSSEAEMQLAPEGWWAQDNKKGGVGKESGWLYLARK</sequence>
<evidence type="ECO:0000256" key="1">
    <source>
        <dbReference type="SAM" id="MobiDB-lite"/>
    </source>
</evidence>
<dbReference type="Gene3D" id="3.30.40.10">
    <property type="entry name" value="Zinc/RING finger domain, C3HC4 (zinc finger)"/>
    <property type="match status" value="1"/>
</dbReference>
<name>A0A8J4AUH6_9CHLO</name>
<proteinExistence type="predicted"/>
<protein>
    <recommendedName>
        <fullName evidence="4">U-box domain-containing protein</fullName>
    </recommendedName>
</protein>
<dbReference type="SUPFAM" id="SSF57850">
    <property type="entry name" value="RING/U-box"/>
    <property type="match status" value="1"/>
</dbReference>
<comment type="caution">
    <text evidence="2">The sequence shown here is derived from an EMBL/GenBank/DDBJ whole genome shotgun (WGS) entry which is preliminary data.</text>
</comment>